<dbReference type="InterPro" id="IPR036005">
    <property type="entry name" value="Creatinase/aminopeptidase-like"/>
</dbReference>
<dbReference type="Proteomes" id="UP000593719">
    <property type="component" value="Chromosome"/>
</dbReference>
<organism evidence="12 13">
    <name type="scientific">Sulfurimonas sediminis</name>
    <dbReference type="NCBI Taxonomy" id="2590020"/>
    <lineage>
        <taxon>Bacteria</taxon>
        <taxon>Pseudomonadati</taxon>
        <taxon>Campylobacterota</taxon>
        <taxon>Epsilonproteobacteria</taxon>
        <taxon>Campylobacterales</taxon>
        <taxon>Sulfurimonadaceae</taxon>
        <taxon>Sulfurimonas</taxon>
    </lineage>
</organism>
<dbReference type="InterPro" id="IPR000994">
    <property type="entry name" value="Pept_M24"/>
</dbReference>
<accession>A0A7M1AZZ4</accession>
<dbReference type="EC" id="3.4.11.9" evidence="4"/>
<dbReference type="InterPro" id="IPR029149">
    <property type="entry name" value="Creatin/AminoP/Spt16_N"/>
</dbReference>
<dbReference type="InterPro" id="IPR007865">
    <property type="entry name" value="Aminopep_P_N"/>
</dbReference>
<dbReference type="Pfam" id="PF05195">
    <property type="entry name" value="AMP_N"/>
    <property type="match status" value="1"/>
</dbReference>
<reference evidence="12 13" key="1">
    <citation type="submission" date="2019-06" db="EMBL/GenBank/DDBJ databases">
        <title>Sulfurimonas gotlandica sp. nov., a chemoautotrophic and psychrotolerant epsilonproteobacterium isolated from a pelagic redoxcline, and an emended description of the genus Sulfurimonas.</title>
        <authorList>
            <person name="Wang S."/>
            <person name="Jiang L."/>
            <person name="Shao Z."/>
        </authorList>
    </citation>
    <scope>NUCLEOTIDE SEQUENCE [LARGE SCALE GENOMIC DNA]</scope>
    <source>
        <strain evidence="12 13">S2-6</strain>
    </source>
</reference>
<evidence type="ECO:0000256" key="3">
    <source>
        <dbReference type="ARBA" id="ARBA00008766"/>
    </source>
</evidence>
<dbReference type="GO" id="GO:0005829">
    <property type="term" value="C:cytosol"/>
    <property type="evidence" value="ECO:0007669"/>
    <property type="project" value="TreeGrafter"/>
</dbReference>
<dbReference type="FunFam" id="3.90.230.10:FF:000002">
    <property type="entry name" value="Xaa-Pro aminopeptidase 3"/>
    <property type="match status" value="1"/>
</dbReference>
<dbReference type="EMBL" id="CP041235">
    <property type="protein sequence ID" value="QOP43069.1"/>
    <property type="molecule type" value="Genomic_DNA"/>
</dbReference>
<keyword evidence="5" id="KW-0479">Metal-binding</keyword>
<dbReference type="SMART" id="SM01011">
    <property type="entry name" value="AMP_N"/>
    <property type="match status" value="1"/>
</dbReference>
<evidence type="ECO:0000313" key="12">
    <source>
        <dbReference type="EMBL" id="QOP43069.1"/>
    </source>
</evidence>
<evidence type="ECO:0000256" key="2">
    <source>
        <dbReference type="ARBA" id="ARBA00001936"/>
    </source>
</evidence>
<evidence type="ECO:0000256" key="1">
    <source>
        <dbReference type="ARBA" id="ARBA00001424"/>
    </source>
</evidence>
<dbReference type="SUPFAM" id="SSF55920">
    <property type="entry name" value="Creatinase/aminopeptidase"/>
    <property type="match status" value="1"/>
</dbReference>
<dbReference type="Gene3D" id="3.90.230.10">
    <property type="entry name" value="Creatinase/methionine aminopeptidase superfamily"/>
    <property type="match status" value="1"/>
</dbReference>
<dbReference type="InterPro" id="IPR052433">
    <property type="entry name" value="X-Pro_dipept-like"/>
</dbReference>
<dbReference type="GO" id="GO:0030145">
    <property type="term" value="F:manganese ion binding"/>
    <property type="evidence" value="ECO:0007669"/>
    <property type="project" value="InterPro"/>
</dbReference>
<dbReference type="GO" id="GO:0070006">
    <property type="term" value="F:metalloaminopeptidase activity"/>
    <property type="evidence" value="ECO:0007669"/>
    <property type="project" value="InterPro"/>
</dbReference>
<dbReference type="GO" id="GO:0006508">
    <property type="term" value="P:proteolysis"/>
    <property type="evidence" value="ECO:0007669"/>
    <property type="project" value="TreeGrafter"/>
</dbReference>
<keyword evidence="7" id="KW-0464">Manganese</keyword>
<feature type="domain" description="Aminopeptidase P N-terminal" evidence="11">
    <location>
        <begin position="2"/>
        <end position="132"/>
    </location>
</feature>
<evidence type="ECO:0000313" key="13">
    <source>
        <dbReference type="Proteomes" id="UP000593719"/>
    </source>
</evidence>
<dbReference type="SUPFAM" id="SSF53092">
    <property type="entry name" value="Creatinase/prolidase N-terminal domain"/>
    <property type="match status" value="1"/>
</dbReference>
<evidence type="ECO:0000256" key="5">
    <source>
        <dbReference type="ARBA" id="ARBA00022723"/>
    </source>
</evidence>
<proteinExistence type="inferred from homology"/>
<comment type="similarity">
    <text evidence="3">Belongs to the peptidase M24B family.</text>
</comment>
<dbReference type="PANTHER" id="PTHR43226:SF4">
    <property type="entry name" value="XAA-PRO AMINOPEPTIDASE 3"/>
    <property type="match status" value="1"/>
</dbReference>
<dbReference type="KEGG" id="ssei:FJR45_03510"/>
<evidence type="ECO:0000259" key="11">
    <source>
        <dbReference type="SMART" id="SM01011"/>
    </source>
</evidence>
<name>A0A7M1AZZ4_9BACT</name>
<comment type="catalytic activity">
    <reaction evidence="1">
        <text>Release of any N-terminal amino acid, including proline, that is linked to proline, even from a dipeptide or tripeptide.</text>
        <dbReference type="EC" id="3.4.11.9"/>
    </reaction>
</comment>
<dbReference type="AlphaFoldDB" id="A0A7M1AZZ4"/>
<dbReference type="Pfam" id="PF00557">
    <property type="entry name" value="Peptidase_M24"/>
    <property type="match status" value="1"/>
</dbReference>
<dbReference type="CDD" id="cd01087">
    <property type="entry name" value="Prolidase"/>
    <property type="match status" value="1"/>
</dbReference>
<dbReference type="PANTHER" id="PTHR43226">
    <property type="entry name" value="XAA-PRO AMINOPEPTIDASE 3"/>
    <property type="match status" value="1"/>
</dbReference>
<comment type="cofactor">
    <cofactor evidence="2">
        <name>Mn(2+)</name>
        <dbReference type="ChEBI" id="CHEBI:29035"/>
    </cofactor>
</comment>
<evidence type="ECO:0000256" key="6">
    <source>
        <dbReference type="ARBA" id="ARBA00022801"/>
    </source>
</evidence>
<protein>
    <recommendedName>
        <fullName evidence="8">Xaa-Pro aminopeptidase</fullName>
        <ecNumber evidence="4">3.4.11.9</ecNumber>
    </recommendedName>
    <alternativeName>
        <fullName evidence="9">Aminopeptidase P II</fullName>
    </alternativeName>
    <alternativeName>
        <fullName evidence="10">X-Pro aminopeptidase</fullName>
    </alternativeName>
</protein>
<evidence type="ECO:0000256" key="9">
    <source>
        <dbReference type="ARBA" id="ARBA00075356"/>
    </source>
</evidence>
<evidence type="ECO:0000256" key="4">
    <source>
        <dbReference type="ARBA" id="ARBA00012574"/>
    </source>
</evidence>
<evidence type="ECO:0000256" key="7">
    <source>
        <dbReference type="ARBA" id="ARBA00023211"/>
    </source>
</evidence>
<keyword evidence="13" id="KW-1185">Reference proteome</keyword>
<keyword evidence="6" id="KW-0378">Hydrolase</keyword>
<evidence type="ECO:0000256" key="10">
    <source>
        <dbReference type="ARBA" id="ARBA00081411"/>
    </source>
</evidence>
<evidence type="ECO:0000256" key="8">
    <source>
        <dbReference type="ARBA" id="ARBA00069363"/>
    </source>
</evidence>
<dbReference type="Gene3D" id="3.40.350.10">
    <property type="entry name" value="Creatinase/prolidase N-terminal domain"/>
    <property type="match status" value="1"/>
</dbReference>
<gene>
    <name evidence="12" type="ORF">FJR45_03510</name>
</gene>
<dbReference type="RefSeq" id="WP_193151379.1">
    <property type="nucleotide sequence ID" value="NZ_CP041235.1"/>
</dbReference>
<sequence>MISEKEYKQRRVRLGRQLKPFSVAVLFSAEPKTRSNDTQYPYRQNSNFYYMSGFTEDNSALVIVKGAKKFHTFLFVAKKDKTQELWHGKRLGKEKAKELFMVDDVFEIDEFEVKLKEYVQNKAHIYHDFKLEYAKVKVLKRHAKSIQSYENLATYIEKMRLIKSKSEIKLIKKAINITKKAHHKAMKLSAKLHYEYELQANLEYIFKKNGAYSDAYTSIVACGNSANTLHYVNNDKKLMQGDLILIDAGCEYRYYASDITRTIPVSGSYTKAQRELYDMVLHVQKEIIKMISPGVFKSALQKKSEELLCQGMIDLGILHGELKTLLKEKAHKKYYPHGIGHWMGLDVHDECPYKKPNGKEIPLQPGMVMTIEPGIYLDAADVTIPKKYRGTGIRIEDNILVTKKGCENLSSHIAKEINEITRKSNSSR</sequence>